<dbReference type="RefSeq" id="WP_185074963.1">
    <property type="nucleotide sequence ID" value="NZ_JACHMB010000001.1"/>
</dbReference>
<gene>
    <name evidence="1" type="ORF">HD596_008475</name>
</gene>
<comment type="caution">
    <text evidence="1">The sequence shown here is derived from an EMBL/GenBank/DDBJ whole genome shotgun (WGS) entry which is preliminary data.</text>
</comment>
<dbReference type="GO" id="GO:0003677">
    <property type="term" value="F:DNA binding"/>
    <property type="evidence" value="ECO:0007669"/>
    <property type="project" value="InterPro"/>
</dbReference>
<proteinExistence type="predicted"/>
<sequence>MLLSTHTSGDMIRFSELFPKLRHHGLSVGRTVEVLARIDLLDDDRVPAFNSWLAGKLSGIAPGIAADVEAWACLLHEGGPRQRARSIQTVWSYVTETRPVLLDWSGTYDHLREVTRDDIVTIKDTLQGAKRESTIVALRSLMRFCRKSGRIFRDPTIRIRIARRPEKVILPLASGEIDRAVATATTPAIRLILALAAVHAARPR</sequence>
<organism evidence="1 2">
    <name type="scientific">Nonomuraea jabiensis</name>
    <dbReference type="NCBI Taxonomy" id="882448"/>
    <lineage>
        <taxon>Bacteria</taxon>
        <taxon>Bacillati</taxon>
        <taxon>Actinomycetota</taxon>
        <taxon>Actinomycetes</taxon>
        <taxon>Streptosporangiales</taxon>
        <taxon>Streptosporangiaceae</taxon>
        <taxon>Nonomuraea</taxon>
    </lineage>
</organism>
<evidence type="ECO:0000313" key="2">
    <source>
        <dbReference type="Proteomes" id="UP000579153"/>
    </source>
</evidence>
<dbReference type="InterPro" id="IPR011010">
    <property type="entry name" value="DNA_brk_join_enz"/>
</dbReference>
<name>A0A7W9GDE0_9ACTN</name>
<dbReference type="EMBL" id="JACHMB010000001">
    <property type="protein sequence ID" value="MBB5781719.1"/>
    <property type="molecule type" value="Genomic_DNA"/>
</dbReference>
<dbReference type="Proteomes" id="UP000579153">
    <property type="component" value="Unassembled WGS sequence"/>
</dbReference>
<accession>A0A7W9GDE0</accession>
<dbReference type="AlphaFoldDB" id="A0A7W9GDE0"/>
<keyword evidence="2" id="KW-1185">Reference proteome</keyword>
<protein>
    <recommendedName>
        <fullName evidence="3">Core-binding (CB) domain-containing protein</fullName>
    </recommendedName>
</protein>
<reference evidence="1 2" key="1">
    <citation type="submission" date="2020-08" db="EMBL/GenBank/DDBJ databases">
        <title>Sequencing the genomes of 1000 actinobacteria strains.</title>
        <authorList>
            <person name="Klenk H.-P."/>
        </authorList>
    </citation>
    <scope>NUCLEOTIDE SEQUENCE [LARGE SCALE GENOMIC DNA]</scope>
    <source>
        <strain evidence="1 2">DSM 45507</strain>
    </source>
</reference>
<dbReference type="SUPFAM" id="SSF56349">
    <property type="entry name" value="DNA breaking-rejoining enzymes"/>
    <property type="match status" value="1"/>
</dbReference>
<evidence type="ECO:0008006" key="3">
    <source>
        <dbReference type="Google" id="ProtNLM"/>
    </source>
</evidence>
<evidence type="ECO:0000313" key="1">
    <source>
        <dbReference type="EMBL" id="MBB5781719.1"/>
    </source>
</evidence>